<dbReference type="Pfam" id="PF07728">
    <property type="entry name" value="AAA_5"/>
    <property type="match status" value="1"/>
</dbReference>
<protein>
    <submittedName>
        <fullName evidence="2">Dynein-related subfamily AAA family protein</fullName>
    </submittedName>
</protein>
<evidence type="ECO:0000259" key="1">
    <source>
        <dbReference type="SMART" id="SM00382"/>
    </source>
</evidence>
<keyword evidence="3" id="KW-1185">Reference proteome</keyword>
<evidence type="ECO:0000313" key="3">
    <source>
        <dbReference type="Proteomes" id="UP000266915"/>
    </source>
</evidence>
<feature type="domain" description="AAA+ ATPase" evidence="1">
    <location>
        <begin position="17"/>
        <end position="169"/>
    </location>
</feature>
<name>A0A3N2BLF8_9MICO</name>
<sequence length="410" mass="44226">MKLDATLSDILKYDLEVGAVPAMMGEPGIGKSSFVDTLAMSMGTKAFTLACNQLADKADLTGGRLVPTADGKSYRQVFYPHEVIQEAIQYAEANPREWPILFLDEINRSTSDVTSAALSLPTMRKIGSSPLPKNLRIVVAGNDKGNVTTLDEASLSRFAVYRVEPDAQTLIGILGSEINEWVKAVLIKFPNLVFAKGLPTTVLVDGTDPDDDSAATYSDLLDAGEEMLQLTTPRTIHGISRWLNVVPRDKLLEYLQTTVINDGTESTLLSDIIVAHIGNTDFAAHLLSEVASGITSGNTGQNQSLTAPKPNCYADLKAASTVTDLEALILSLTDNERSGSLVYALFERANNKVLIEQLAQHTDALQGDHNRTLVQLAAQSMLDEDNVSVLFGTTTDVGKSTQMMISAFMS</sequence>
<dbReference type="RefSeq" id="WP_085514203.1">
    <property type="nucleotide sequence ID" value="NZ_FXAP01000007.1"/>
</dbReference>
<dbReference type="InterPro" id="IPR011704">
    <property type="entry name" value="ATPase_dyneun-rel_AAA"/>
</dbReference>
<gene>
    <name evidence="2" type="ORF">EDD42_3964</name>
</gene>
<dbReference type="SMART" id="SM00382">
    <property type="entry name" value="AAA"/>
    <property type="match status" value="1"/>
</dbReference>
<organism evidence="2 3">
    <name type="scientific">Plantibacter flavus</name>
    <dbReference type="NCBI Taxonomy" id="150123"/>
    <lineage>
        <taxon>Bacteria</taxon>
        <taxon>Bacillati</taxon>
        <taxon>Actinomycetota</taxon>
        <taxon>Actinomycetes</taxon>
        <taxon>Micrococcales</taxon>
        <taxon>Microbacteriaceae</taxon>
        <taxon>Plantibacter</taxon>
    </lineage>
</organism>
<dbReference type="Gene3D" id="3.40.50.300">
    <property type="entry name" value="P-loop containing nucleotide triphosphate hydrolases"/>
    <property type="match status" value="1"/>
</dbReference>
<dbReference type="EMBL" id="RKHL01000002">
    <property type="protein sequence ID" value="ROR76012.1"/>
    <property type="molecule type" value="Genomic_DNA"/>
</dbReference>
<comment type="caution">
    <text evidence="2">The sequence shown here is derived from an EMBL/GenBank/DDBJ whole genome shotgun (WGS) entry which is preliminary data.</text>
</comment>
<accession>A0A3N2BLF8</accession>
<dbReference type="GO" id="GO:0016887">
    <property type="term" value="F:ATP hydrolysis activity"/>
    <property type="evidence" value="ECO:0007669"/>
    <property type="project" value="InterPro"/>
</dbReference>
<evidence type="ECO:0000313" key="2">
    <source>
        <dbReference type="EMBL" id="ROR76012.1"/>
    </source>
</evidence>
<dbReference type="InterPro" id="IPR003593">
    <property type="entry name" value="AAA+_ATPase"/>
</dbReference>
<dbReference type="AlphaFoldDB" id="A0A3N2BLF8"/>
<dbReference type="Proteomes" id="UP000266915">
    <property type="component" value="Unassembled WGS sequence"/>
</dbReference>
<dbReference type="GO" id="GO:0005524">
    <property type="term" value="F:ATP binding"/>
    <property type="evidence" value="ECO:0007669"/>
    <property type="project" value="InterPro"/>
</dbReference>
<dbReference type="SUPFAM" id="SSF52540">
    <property type="entry name" value="P-loop containing nucleoside triphosphate hydrolases"/>
    <property type="match status" value="1"/>
</dbReference>
<dbReference type="InterPro" id="IPR027417">
    <property type="entry name" value="P-loop_NTPase"/>
</dbReference>
<proteinExistence type="predicted"/>
<reference evidence="2 3" key="1">
    <citation type="submission" date="2018-11" db="EMBL/GenBank/DDBJ databases">
        <title>Sequencing the genomes of 1000 actinobacteria strains.</title>
        <authorList>
            <person name="Klenk H.-P."/>
        </authorList>
    </citation>
    <scope>NUCLEOTIDE SEQUENCE [LARGE SCALE GENOMIC DNA]</scope>
    <source>
        <strain evidence="2 3">DSM 14012</strain>
    </source>
</reference>